<organism evidence="11 13">
    <name type="scientific">Bacteroides uniformis</name>
    <dbReference type="NCBI Taxonomy" id="820"/>
    <lineage>
        <taxon>Bacteria</taxon>
        <taxon>Pseudomonadati</taxon>
        <taxon>Bacteroidota</taxon>
        <taxon>Bacteroidia</taxon>
        <taxon>Bacteroidales</taxon>
        <taxon>Bacteroidaceae</taxon>
        <taxon>Bacteroides</taxon>
    </lineage>
</organism>
<dbReference type="UniPathway" id="UPA00391"/>
<dbReference type="GeneID" id="43183245"/>
<dbReference type="NCBIfam" id="TIGR03367">
    <property type="entry name" value="queuosine_QueD"/>
    <property type="match status" value="1"/>
</dbReference>
<evidence type="ECO:0000256" key="7">
    <source>
        <dbReference type="ARBA" id="ARBA00048807"/>
    </source>
</evidence>
<feature type="binding site" evidence="10">
    <location>
        <position position="30"/>
    </location>
    <ligand>
        <name>Zn(2+)</name>
        <dbReference type="ChEBI" id="CHEBI:29105"/>
    </ligand>
</feature>
<dbReference type="InterPro" id="IPR007115">
    <property type="entry name" value="6-PTP_synth/QueD"/>
</dbReference>
<dbReference type="Proteomes" id="UP000095788">
    <property type="component" value="Unassembled WGS sequence"/>
</dbReference>
<dbReference type="GO" id="GO:0046872">
    <property type="term" value="F:metal ion binding"/>
    <property type="evidence" value="ECO:0007669"/>
    <property type="project" value="UniProtKB-KW"/>
</dbReference>
<evidence type="ECO:0000313" key="11">
    <source>
        <dbReference type="EMBL" id="CUP30257.1"/>
    </source>
</evidence>
<feature type="active site" description="Proton acceptor" evidence="9">
    <location>
        <position position="24"/>
    </location>
</feature>
<dbReference type="SUPFAM" id="SSF55620">
    <property type="entry name" value="Tetrahydrobiopterin biosynthesis enzymes-like"/>
    <property type="match status" value="1"/>
</dbReference>
<evidence type="ECO:0000256" key="4">
    <source>
        <dbReference type="ARBA" id="ARBA00022723"/>
    </source>
</evidence>
<dbReference type="GO" id="GO:0008616">
    <property type="term" value="P:tRNA queuosine(34) biosynthetic process"/>
    <property type="evidence" value="ECO:0007669"/>
    <property type="project" value="UniProtKB-KW"/>
</dbReference>
<dbReference type="Gene3D" id="3.30.479.10">
    <property type="entry name" value="6-pyruvoyl tetrahydropterin synthase/QueD"/>
    <property type="match status" value="1"/>
</dbReference>
<dbReference type="GO" id="GO:0070497">
    <property type="term" value="F:6-carboxytetrahydropterin synthase activity"/>
    <property type="evidence" value="ECO:0007669"/>
    <property type="project" value="UniProtKB-EC"/>
</dbReference>
<dbReference type="RefSeq" id="WP_007558046.1">
    <property type="nucleotide sequence ID" value="NZ_CZBF01000001.1"/>
</dbReference>
<dbReference type="InterPro" id="IPR038418">
    <property type="entry name" value="6-PTP_synth/QueD_sf"/>
</dbReference>
<dbReference type="PANTHER" id="PTHR12589">
    <property type="entry name" value="PYRUVOYL TETRAHYDROBIOPTERIN SYNTHASE"/>
    <property type="match status" value="1"/>
</dbReference>
<evidence type="ECO:0000313" key="14">
    <source>
        <dbReference type="Proteomes" id="UP000283601"/>
    </source>
</evidence>
<keyword evidence="6 8" id="KW-0456">Lyase</keyword>
<evidence type="ECO:0000256" key="3">
    <source>
        <dbReference type="ARBA" id="ARBA00018141"/>
    </source>
</evidence>
<feature type="binding site" evidence="10">
    <location>
        <position position="28"/>
    </location>
    <ligand>
        <name>Zn(2+)</name>
        <dbReference type="ChEBI" id="CHEBI:29105"/>
    </ligand>
</feature>
<evidence type="ECO:0000256" key="2">
    <source>
        <dbReference type="ARBA" id="ARBA00008900"/>
    </source>
</evidence>
<sequence length="111" mass="13097">MYTVRKRIEISASHSLKLSYESKCENLHGHNWIIVVWCRAKQLNDDGMVVDFTHIKQKIQEQLDHRNLNEVLSFNTTAENMARWICEQVPACFKVMVQESENNIAWYEKGK</sequence>
<evidence type="ECO:0000256" key="9">
    <source>
        <dbReference type="PIRSR" id="PIRSR006113-1"/>
    </source>
</evidence>
<feature type="active site" description="Charge relay system" evidence="9">
    <location>
        <position position="65"/>
    </location>
</feature>
<dbReference type="EMBL" id="QSJZ01000003">
    <property type="protein sequence ID" value="RHE24320.1"/>
    <property type="molecule type" value="Genomic_DNA"/>
</dbReference>
<comment type="catalytic activity">
    <reaction evidence="7 8">
        <text>7,8-dihydroneopterin 3'-triphosphate + H2O = 6-carboxy-5,6,7,8-tetrahydropterin + triphosphate + acetaldehyde + 2 H(+)</text>
        <dbReference type="Rhea" id="RHEA:27966"/>
        <dbReference type="ChEBI" id="CHEBI:15343"/>
        <dbReference type="ChEBI" id="CHEBI:15377"/>
        <dbReference type="ChEBI" id="CHEBI:15378"/>
        <dbReference type="ChEBI" id="CHEBI:18036"/>
        <dbReference type="ChEBI" id="CHEBI:58462"/>
        <dbReference type="ChEBI" id="CHEBI:61032"/>
        <dbReference type="EC" id="4.1.2.50"/>
    </reaction>
</comment>
<comment type="similarity">
    <text evidence="2 8">Belongs to the PTPS family. QueD subfamily.</text>
</comment>
<comment type="pathway">
    <text evidence="1 8">Purine metabolism; 7-cyano-7-deazaguanine biosynthesis.</text>
</comment>
<name>A0A174M5W9_BACUN</name>
<keyword evidence="8" id="KW-0671">Queuosine biosynthesis</keyword>
<dbReference type="PIRSF" id="PIRSF006113">
    <property type="entry name" value="PTP_synth"/>
    <property type="match status" value="1"/>
</dbReference>
<dbReference type="PANTHER" id="PTHR12589:SF7">
    <property type="entry name" value="6-PYRUVOYL TETRAHYDROBIOPTERIN SYNTHASE"/>
    <property type="match status" value="1"/>
</dbReference>
<reference evidence="11 13" key="1">
    <citation type="submission" date="2015-09" db="EMBL/GenBank/DDBJ databases">
        <authorList>
            <consortium name="Pathogen Informatics"/>
        </authorList>
    </citation>
    <scope>NUCLEOTIDE SEQUENCE [LARGE SCALE GENOMIC DNA]</scope>
    <source>
        <strain evidence="11 13">2789STDY5834942</strain>
    </source>
</reference>
<feature type="binding site" evidence="10">
    <location>
        <position position="14"/>
    </location>
    <ligand>
        <name>Zn(2+)</name>
        <dbReference type="ChEBI" id="CHEBI:29105"/>
    </ligand>
</feature>
<evidence type="ECO:0000256" key="1">
    <source>
        <dbReference type="ARBA" id="ARBA00005061"/>
    </source>
</evidence>
<evidence type="ECO:0000313" key="12">
    <source>
        <dbReference type="EMBL" id="RHE24320.1"/>
    </source>
</evidence>
<gene>
    <name evidence="11" type="primary">queD_1</name>
    <name evidence="12" type="synonym">queD</name>
    <name evidence="12" type="ORF">DW758_06135</name>
    <name evidence="11" type="ORF">ERS852554_00280</name>
</gene>
<accession>A0A174M5W9</accession>
<keyword evidence="4 8" id="KW-0479">Metal-binding</keyword>
<dbReference type="AlphaFoldDB" id="A0A174M5W9"/>
<dbReference type="Pfam" id="PF01242">
    <property type="entry name" value="PTPS"/>
    <property type="match status" value="1"/>
</dbReference>
<evidence type="ECO:0000313" key="13">
    <source>
        <dbReference type="Proteomes" id="UP000095788"/>
    </source>
</evidence>
<evidence type="ECO:0000256" key="6">
    <source>
        <dbReference type="ARBA" id="ARBA00023239"/>
    </source>
</evidence>
<proteinExistence type="inferred from homology"/>
<dbReference type="Proteomes" id="UP000283601">
    <property type="component" value="Unassembled WGS sequence"/>
</dbReference>
<reference evidence="12 14" key="2">
    <citation type="submission" date="2018-08" db="EMBL/GenBank/DDBJ databases">
        <title>A genome reference for cultivated species of the human gut microbiota.</title>
        <authorList>
            <person name="Zou Y."/>
            <person name="Xue W."/>
            <person name="Luo G."/>
        </authorList>
    </citation>
    <scope>NUCLEOTIDE SEQUENCE [LARGE SCALE GENOMIC DNA]</scope>
    <source>
        <strain evidence="12 14">AM29-12AC</strain>
    </source>
</reference>
<dbReference type="EMBL" id="CZBF01000001">
    <property type="protein sequence ID" value="CUP30257.1"/>
    <property type="molecule type" value="Genomic_DNA"/>
</dbReference>
<feature type="active site" description="Charge relay system" evidence="9">
    <location>
        <position position="99"/>
    </location>
</feature>
<evidence type="ECO:0000256" key="8">
    <source>
        <dbReference type="PIRNR" id="PIRNR006113"/>
    </source>
</evidence>
<protein>
    <recommendedName>
        <fullName evidence="3 8">6-carboxy-5,6,7,8-tetrahydropterin synthase</fullName>
        <ecNumber evidence="8">4.-.-.-</ecNumber>
    </recommendedName>
</protein>
<dbReference type="EC" id="4.-.-.-" evidence="8"/>
<keyword evidence="5 8" id="KW-0862">Zinc</keyword>
<comment type="cofactor">
    <cofactor evidence="8 10">
        <name>Zn(2+)</name>
        <dbReference type="ChEBI" id="CHEBI:29105"/>
    </cofactor>
    <text evidence="8 10">Binds 1 zinc ion per subunit.</text>
</comment>
<evidence type="ECO:0000256" key="5">
    <source>
        <dbReference type="ARBA" id="ARBA00022833"/>
    </source>
</evidence>
<evidence type="ECO:0000256" key="10">
    <source>
        <dbReference type="PIRSR" id="PIRSR006113-2"/>
    </source>
</evidence>